<evidence type="ECO:0008006" key="5">
    <source>
        <dbReference type="Google" id="ProtNLM"/>
    </source>
</evidence>
<dbReference type="InParanoid" id="W2S1S5"/>
<sequence>MSVARASRRRHALAFAFSTSIRHGVHQWRQQVVSDLNEKDSDIKRPQNSRPGLKDGILQLKHYADKPTFMPISLEPLPKPDVDIPEENSTLASTRPPPFIPAKREPSESQFSYLLRIGRTYWTFYKTGLKNLLANRREVSELKGWIHPFSIGGVARFGGNPYQTKQGTEVPIPHIFRREFQLFHRTRADLKKLIPFSLLLLICGEFTPIALLVLGRRAVPKVCYLPNQQREEMDDIVSRFKTWRREMNKLTKASRVEKPSHAFDFTPRGGRLEHPWRRDLLFGHMVGLTGFYRLPFPVTRGIYWHFIMLHRLRDYWDTIFCDTILIKREGGFAAMSPIDVYEYARHYGSLSLFVIMEREIGKKNYDFIDETLKQRLVPVLEQEADIMLNEDFTRLTPNLHWARAYRDSACWASSPDVVKAAKLLEKYEAEDKAQEALASKNTTPTKLKL</sequence>
<gene>
    <name evidence="3" type="ORF">HMPREF1541_01692</name>
</gene>
<dbReference type="RefSeq" id="XP_008714271.1">
    <property type="nucleotide sequence ID" value="XM_008716049.1"/>
</dbReference>
<dbReference type="VEuPathDB" id="FungiDB:HMPREF1541_01692"/>
<proteinExistence type="predicted"/>
<evidence type="ECO:0000313" key="4">
    <source>
        <dbReference type="Proteomes" id="UP000030752"/>
    </source>
</evidence>
<dbReference type="HOGENOM" id="CLU_609750_0_0_1"/>
<protein>
    <recommendedName>
        <fullName evidence="5">Letm1 RBD domain-containing protein</fullName>
    </recommendedName>
</protein>
<feature type="transmembrane region" description="Helical" evidence="2">
    <location>
        <begin position="193"/>
        <end position="214"/>
    </location>
</feature>
<feature type="region of interest" description="Disordered" evidence="1">
    <location>
        <begin position="75"/>
        <end position="104"/>
    </location>
</feature>
<dbReference type="AlphaFoldDB" id="W2S1S5"/>
<dbReference type="OrthoDB" id="73691at2759"/>
<evidence type="ECO:0000313" key="3">
    <source>
        <dbReference type="EMBL" id="ETN42535.1"/>
    </source>
</evidence>
<accession>W2S1S5</accession>
<evidence type="ECO:0000256" key="1">
    <source>
        <dbReference type="SAM" id="MobiDB-lite"/>
    </source>
</evidence>
<name>W2S1S5_CYPE1</name>
<keyword evidence="2" id="KW-0812">Transmembrane</keyword>
<dbReference type="Proteomes" id="UP000030752">
    <property type="component" value="Unassembled WGS sequence"/>
</dbReference>
<dbReference type="EMBL" id="KB822718">
    <property type="protein sequence ID" value="ETN42535.1"/>
    <property type="molecule type" value="Genomic_DNA"/>
</dbReference>
<organism evidence="3 4">
    <name type="scientific">Cyphellophora europaea (strain CBS 101466)</name>
    <name type="common">Phialophora europaea</name>
    <dbReference type="NCBI Taxonomy" id="1220924"/>
    <lineage>
        <taxon>Eukaryota</taxon>
        <taxon>Fungi</taxon>
        <taxon>Dikarya</taxon>
        <taxon>Ascomycota</taxon>
        <taxon>Pezizomycotina</taxon>
        <taxon>Eurotiomycetes</taxon>
        <taxon>Chaetothyriomycetidae</taxon>
        <taxon>Chaetothyriales</taxon>
        <taxon>Cyphellophoraceae</taxon>
        <taxon>Cyphellophora</taxon>
    </lineage>
</organism>
<keyword evidence="2" id="KW-1133">Transmembrane helix</keyword>
<dbReference type="GeneID" id="19969031"/>
<reference evidence="3 4" key="1">
    <citation type="submission" date="2013-03" db="EMBL/GenBank/DDBJ databases">
        <title>The Genome Sequence of Phialophora europaea CBS 101466.</title>
        <authorList>
            <consortium name="The Broad Institute Genomics Platform"/>
            <person name="Cuomo C."/>
            <person name="de Hoog S."/>
            <person name="Gorbushina A."/>
            <person name="Walker B."/>
            <person name="Young S.K."/>
            <person name="Zeng Q."/>
            <person name="Gargeya S."/>
            <person name="Fitzgerald M."/>
            <person name="Haas B."/>
            <person name="Abouelleil A."/>
            <person name="Allen A.W."/>
            <person name="Alvarado L."/>
            <person name="Arachchi H.M."/>
            <person name="Berlin A.M."/>
            <person name="Chapman S.B."/>
            <person name="Gainer-Dewar J."/>
            <person name="Goldberg J."/>
            <person name="Griggs A."/>
            <person name="Gujja S."/>
            <person name="Hansen M."/>
            <person name="Howarth C."/>
            <person name="Imamovic A."/>
            <person name="Ireland A."/>
            <person name="Larimer J."/>
            <person name="McCowan C."/>
            <person name="Murphy C."/>
            <person name="Pearson M."/>
            <person name="Poon T.W."/>
            <person name="Priest M."/>
            <person name="Roberts A."/>
            <person name="Saif S."/>
            <person name="Shea T."/>
            <person name="Sisk P."/>
            <person name="Sykes S."/>
            <person name="Wortman J."/>
            <person name="Nusbaum C."/>
            <person name="Birren B."/>
        </authorList>
    </citation>
    <scope>NUCLEOTIDE SEQUENCE [LARGE SCALE GENOMIC DNA]</scope>
    <source>
        <strain evidence="3 4">CBS 101466</strain>
    </source>
</reference>
<keyword evidence="2" id="KW-0472">Membrane</keyword>
<evidence type="ECO:0000256" key="2">
    <source>
        <dbReference type="SAM" id="Phobius"/>
    </source>
</evidence>
<dbReference type="eggNOG" id="ENOG502S645">
    <property type="taxonomic scope" value="Eukaryota"/>
</dbReference>
<keyword evidence="4" id="KW-1185">Reference proteome</keyword>